<dbReference type="Pfam" id="PF02780">
    <property type="entry name" value="Transketolase_C"/>
    <property type="match status" value="1"/>
</dbReference>
<dbReference type="InterPro" id="IPR029061">
    <property type="entry name" value="THDP-binding"/>
</dbReference>
<name>A0ABY7K1I8_9ACTN</name>
<proteinExistence type="predicted"/>
<dbReference type="Proteomes" id="UP001164693">
    <property type="component" value="Chromosome"/>
</dbReference>
<comment type="cofactor">
    <cofactor evidence="1">
        <name>thiamine diphosphate</name>
        <dbReference type="ChEBI" id="CHEBI:58937"/>
    </cofactor>
</comment>
<keyword evidence="2" id="KW-0560">Oxidoreductase</keyword>
<gene>
    <name evidence="5" type="ORF">M6B22_06350</name>
</gene>
<keyword evidence="3" id="KW-0786">Thiamine pyrophosphate</keyword>
<dbReference type="SUPFAM" id="SSF52518">
    <property type="entry name" value="Thiamin diphosphate-binding fold (THDP-binding)"/>
    <property type="match status" value="1"/>
</dbReference>
<dbReference type="Pfam" id="PF02779">
    <property type="entry name" value="Transket_pyr"/>
    <property type="match status" value="1"/>
</dbReference>
<evidence type="ECO:0000256" key="1">
    <source>
        <dbReference type="ARBA" id="ARBA00001964"/>
    </source>
</evidence>
<keyword evidence="6" id="KW-1185">Reference proteome</keyword>
<dbReference type="SMART" id="SM00861">
    <property type="entry name" value="Transket_pyr"/>
    <property type="match status" value="1"/>
</dbReference>
<protein>
    <submittedName>
        <fullName evidence="5">Alpha-ketoacid dehydrogenase subunit beta</fullName>
    </submittedName>
</protein>
<dbReference type="PANTHER" id="PTHR43257">
    <property type="entry name" value="PYRUVATE DEHYDROGENASE E1 COMPONENT BETA SUBUNIT"/>
    <property type="match status" value="1"/>
</dbReference>
<dbReference type="InterPro" id="IPR005475">
    <property type="entry name" value="Transketolase-like_Pyr-bd"/>
</dbReference>
<dbReference type="SUPFAM" id="SSF52922">
    <property type="entry name" value="TK C-terminal domain-like"/>
    <property type="match status" value="1"/>
</dbReference>
<dbReference type="Gene3D" id="3.40.50.970">
    <property type="match status" value="1"/>
</dbReference>
<organism evidence="5 6">
    <name type="scientific">Jatrophihabitans cynanchi</name>
    <dbReference type="NCBI Taxonomy" id="2944128"/>
    <lineage>
        <taxon>Bacteria</taxon>
        <taxon>Bacillati</taxon>
        <taxon>Actinomycetota</taxon>
        <taxon>Actinomycetes</taxon>
        <taxon>Jatrophihabitantales</taxon>
        <taxon>Jatrophihabitantaceae</taxon>
        <taxon>Jatrophihabitans</taxon>
    </lineage>
</organism>
<evidence type="ECO:0000256" key="3">
    <source>
        <dbReference type="ARBA" id="ARBA00023052"/>
    </source>
</evidence>
<accession>A0ABY7K1I8</accession>
<feature type="domain" description="Transketolase-like pyrimidine-binding" evidence="4">
    <location>
        <begin position="4"/>
        <end position="179"/>
    </location>
</feature>
<dbReference type="InterPro" id="IPR009014">
    <property type="entry name" value="Transketo_C/PFOR_II"/>
</dbReference>
<dbReference type="InterPro" id="IPR033248">
    <property type="entry name" value="Transketolase_C"/>
</dbReference>
<dbReference type="EMBL" id="CP097463">
    <property type="protein sequence ID" value="WAX58383.1"/>
    <property type="molecule type" value="Genomic_DNA"/>
</dbReference>
<dbReference type="PANTHER" id="PTHR43257:SF2">
    <property type="entry name" value="PYRUVATE DEHYDROGENASE E1 COMPONENT SUBUNIT BETA"/>
    <property type="match status" value="1"/>
</dbReference>
<evidence type="ECO:0000256" key="2">
    <source>
        <dbReference type="ARBA" id="ARBA00023002"/>
    </source>
</evidence>
<dbReference type="CDD" id="cd07036">
    <property type="entry name" value="TPP_PYR_E1-PDHc-beta_like"/>
    <property type="match status" value="1"/>
</dbReference>
<dbReference type="Gene3D" id="3.40.50.920">
    <property type="match status" value="1"/>
</dbReference>
<reference evidence="5" key="1">
    <citation type="submission" date="2022-05" db="EMBL/GenBank/DDBJ databases">
        <title>Jatrophihabitans sp. SB3-54 whole genome sequence.</title>
        <authorList>
            <person name="Suh M.K."/>
            <person name="Eom M.K."/>
            <person name="Kim J.S."/>
            <person name="Kim H.S."/>
            <person name="Do H.E."/>
            <person name="Shin Y.K."/>
            <person name="Lee J.-S."/>
        </authorList>
    </citation>
    <scope>NUCLEOTIDE SEQUENCE</scope>
    <source>
        <strain evidence="5">SB3-54</strain>
    </source>
</reference>
<sequence>MTTVTMVQALNRALSDEMEADPDVIVLGEDVGTLGGVFRVTDQLQAKFGPHRCFDTPLAEVSIIGASIGFAIYGRRPVPEIQFDGFAHTAFEQIVSQLAKYRNKTRGTVAVPVTVRVPYGGGIGGIELHGESPESYWIHTPGLRVVTPGTTSDAYWLLRESIRCNDPVIFLEPKRRYYLREDVEFPFTGAPLDKAVVRAEGTDVTLLAYGPLVRTAMEAAAAGPADGLSIEVVDLRSLSPLDDETILTSVRKTGRCVVAHEAQRTLGVGAEIAARVSEAAFDVLQAPVLRATGFDTPYPPARIEQYWLPDAERILDRATQAMEY</sequence>
<evidence type="ECO:0000259" key="4">
    <source>
        <dbReference type="SMART" id="SM00861"/>
    </source>
</evidence>
<evidence type="ECO:0000313" key="6">
    <source>
        <dbReference type="Proteomes" id="UP001164693"/>
    </source>
</evidence>
<evidence type="ECO:0000313" key="5">
    <source>
        <dbReference type="EMBL" id="WAX58383.1"/>
    </source>
</evidence>